<protein>
    <recommendedName>
        <fullName evidence="2">RBR-type E3 ubiquitin transferase</fullName>
        <ecNumber evidence="2">2.3.2.31</ecNumber>
    </recommendedName>
</protein>
<dbReference type="PROSITE" id="PS51873">
    <property type="entry name" value="TRIAD"/>
    <property type="match status" value="1"/>
</dbReference>
<keyword evidence="8" id="KW-0862">Zinc</keyword>
<keyword evidence="14" id="KW-1185">Reference proteome</keyword>
<evidence type="ECO:0000256" key="2">
    <source>
        <dbReference type="ARBA" id="ARBA00012251"/>
    </source>
</evidence>
<evidence type="ECO:0000256" key="4">
    <source>
        <dbReference type="ARBA" id="ARBA00022723"/>
    </source>
</evidence>
<feature type="non-terminal residue" evidence="13">
    <location>
        <position position="1"/>
    </location>
</feature>
<dbReference type="InterPro" id="IPR001841">
    <property type="entry name" value="Znf_RING"/>
</dbReference>
<dbReference type="CDD" id="cd22584">
    <property type="entry name" value="Rcat_RBR_unk"/>
    <property type="match status" value="1"/>
</dbReference>
<comment type="caution">
    <text evidence="13">The sequence shown here is derived from an EMBL/GenBank/DDBJ whole genome shotgun (WGS) entry which is preliminary data.</text>
</comment>
<evidence type="ECO:0000256" key="9">
    <source>
        <dbReference type="PROSITE-ProRule" id="PRU00175"/>
    </source>
</evidence>
<keyword evidence="4" id="KW-0479">Metal-binding</keyword>
<evidence type="ECO:0000259" key="11">
    <source>
        <dbReference type="PROSITE" id="PS50089"/>
    </source>
</evidence>
<evidence type="ECO:0000256" key="5">
    <source>
        <dbReference type="ARBA" id="ARBA00022737"/>
    </source>
</evidence>
<dbReference type="InterPro" id="IPR002867">
    <property type="entry name" value="IBR_dom"/>
</dbReference>
<gene>
    <name evidence="13" type="ORF">PMAYCL1PPCAC_01359</name>
</gene>
<keyword evidence="6 9" id="KW-0863">Zinc-finger</keyword>
<dbReference type="SUPFAM" id="SSF57850">
    <property type="entry name" value="RING/U-box"/>
    <property type="match status" value="2"/>
</dbReference>
<name>A0AAN4Z0N8_9BILA</name>
<evidence type="ECO:0000313" key="13">
    <source>
        <dbReference type="EMBL" id="GMR31164.1"/>
    </source>
</evidence>
<keyword evidence="7" id="KW-0833">Ubl conjugation pathway</keyword>
<comment type="catalytic activity">
    <reaction evidence="1">
        <text>[E2 ubiquitin-conjugating enzyme]-S-ubiquitinyl-L-cysteine + [acceptor protein]-L-lysine = [E2 ubiquitin-conjugating enzyme]-L-cysteine + [acceptor protein]-N(6)-ubiquitinyl-L-lysine.</text>
        <dbReference type="EC" id="2.3.2.31"/>
    </reaction>
</comment>
<reference evidence="14" key="1">
    <citation type="submission" date="2022-10" db="EMBL/GenBank/DDBJ databases">
        <title>Genome assembly of Pristionchus species.</title>
        <authorList>
            <person name="Yoshida K."/>
            <person name="Sommer R.J."/>
        </authorList>
    </citation>
    <scope>NUCLEOTIDE SEQUENCE [LARGE SCALE GENOMIC DNA]</scope>
    <source>
        <strain evidence="14">RS5460</strain>
    </source>
</reference>
<keyword evidence="3" id="KW-0808">Transferase</keyword>
<evidence type="ECO:0000256" key="6">
    <source>
        <dbReference type="ARBA" id="ARBA00022771"/>
    </source>
</evidence>
<dbReference type="Proteomes" id="UP001328107">
    <property type="component" value="Unassembled WGS sequence"/>
</dbReference>
<evidence type="ECO:0000259" key="12">
    <source>
        <dbReference type="PROSITE" id="PS51873"/>
    </source>
</evidence>
<dbReference type="EC" id="2.3.2.31" evidence="2"/>
<evidence type="ECO:0000256" key="1">
    <source>
        <dbReference type="ARBA" id="ARBA00001798"/>
    </source>
</evidence>
<dbReference type="InterPro" id="IPR031127">
    <property type="entry name" value="E3_UB_ligase_RBR"/>
</dbReference>
<dbReference type="Pfam" id="PF01485">
    <property type="entry name" value="IBR"/>
    <property type="match status" value="1"/>
</dbReference>
<sequence length="616" mass="70119">GAQEYNMPYSMNKRKRWTVPDLFEEMIEEVQDPSRSLRVSASVHSMSTSGEIPILQRPPWGWRYGISQVEELPTQEYHDVLRDGKVKHREHEHARLITIDRDPKEKEKRRRGPEIEPVSDRNLPFDDNERFQKAHVRYNVTNMVHDKRKVHRYNLPTFDHWWSYDTTLRDKERAKKNTVWKEMCDLNKDGFDDDVIWADDDCDDVITPGAATLADCVVEKKLKKRSRKHSHSAKARFVDEVRVRVSFPEKIVSQEDEEEFEIVPTSSNRLTASDSIPAEEVEGVCPICIEPFSEQSRSFSLSCPHSFCVSCWLRQAQVCLDAGCDEVACMDPQCSEILTKTLAKRLLSPDSLARLLHSTQESRLRKGKARRCPQCRWIVDYTSSRVDSCSCGALLCGGCSSLFHGSLPCDKAAQYNEYLKNNGMDKMLGSSLSSNIVTELVRCPACTTPLQRSIGCDHMTCVCGASFCFRCGKERDLKHDIGGACKQKEMETVVLLDVFTRAGVSSFTKRQLAEAVRRRVELAMRKREISEELGVLPLSAATKYMRKIEAISVLLECTILRSIDSKEVGRIELALYRFLSSKKCNGGEVRDKLKKRADALVNDCFDAAKMNSSNSE</sequence>
<dbReference type="PANTHER" id="PTHR11685">
    <property type="entry name" value="RBR FAMILY RING FINGER AND IBR DOMAIN-CONTAINING"/>
    <property type="match status" value="1"/>
</dbReference>
<evidence type="ECO:0000256" key="3">
    <source>
        <dbReference type="ARBA" id="ARBA00022679"/>
    </source>
</evidence>
<dbReference type="GO" id="GO:0016567">
    <property type="term" value="P:protein ubiquitination"/>
    <property type="evidence" value="ECO:0007669"/>
    <property type="project" value="InterPro"/>
</dbReference>
<keyword evidence="5" id="KW-0677">Repeat</keyword>
<proteinExistence type="predicted"/>
<organism evidence="13 14">
    <name type="scientific">Pristionchus mayeri</name>
    <dbReference type="NCBI Taxonomy" id="1317129"/>
    <lineage>
        <taxon>Eukaryota</taxon>
        <taxon>Metazoa</taxon>
        <taxon>Ecdysozoa</taxon>
        <taxon>Nematoda</taxon>
        <taxon>Chromadorea</taxon>
        <taxon>Rhabditida</taxon>
        <taxon>Rhabditina</taxon>
        <taxon>Diplogasteromorpha</taxon>
        <taxon>Diplogasteroidea</taxon>
        <taxon>Neodiplogasteridae</taxon>
        <taxon>Pristionchus</taxon>
    </lineage>
</organism>
<dbReference type="GO" id="GO:0061630">
    <property type="term" value="F:ubiquitin protein ligase activity"/>
    <property type="evidence" value="ECO:0007669"/>
    <property type="project" value="UniProtKB-EC"/>
</dbReference>
<evidence type="ECO:0000256" key="8">
    <source>
        <dbReference type="ARBA" id="ARBA00022833"/>
    </source>
</evidence>
<dbReference type="AlphaFoldDB" id="A0AAN4Z0N8"/>
<feature type="domain" description="RING-type" evidence="11">
    <location>
        <begin position="285"/>
        <end position="319"/>
    </location>
</feature>
<dbReference type="GO" id="GO:0008270">
    <property type="term" value="F:zinc ion binding"/>
    <property type="evidence" value="ECO:0007669"/>
    <property type="project" value="UniProtKB-KW"/>
</dbReference>
<evidence type="ECO:0000256" key="10">
    <source>
        <dbReference type="SAM" id="MobiDB-lite"/>
    </source>
</evidence>
<dbReference type="Gene3D" id="1.20.120.1750">
    <property type="match status" value="1"/>
</dbReference>
<feature type="region of interest" description="Disordered" evidence="10">
    <location>
        <begin position="100"/>
        <end position="124"/>
    </location>
</feature>
<dbReference type="EMBL" id="BTRK01000001">
    <property type="protein sequence ID" value="GMR31164.1"/>
    <property type="molecule type" value="Genomic_DNA"/>
</dbReference>
<dbReference type="InterPro" id="IPR044066">
    <property type="entry name" value="TRIAD_supradom"/>
</dbReference>
<feature type="domain" description="RING-type" evidence="12">
    <location>
        <begin position="281"/>
        <end position="489"/>
    </location>
</feature>
<evidence type="ECO:0000313" key="14">
    <source>
        <dbReference type="Proteomes" id="UP001328107"/>
    </source>
</evidence>
<dbReference type="InterPro" id="IPR013083">
    <property type="entry name" value="Znf_RING/FYVE/PHD"/>
</dbReference>
<accession>A0AAN4Z0N8</accession>
<dbReference type="PROSITE" id="PS50089">
    <property type="entry name" value="ZF_RING_2"/>
    <property type="match status" value="1"/>
</dbReference>
<dbReference type="Gene3D" id="3.30.40.10">
    <property type="entry name" value="Zinc/RING finger domain, C3HC4 (zinc finger)"/>
    <property type="match status" value="1"/>
</dbReference>
<evidence type="ECO:0000256" key="7">
    <source>
        <dbReference type="ARBA" id="ARBA00022786"/>
    </source>
</evidence>